<keyword evidence="2" id="KW-1185">Reference proteome</keyword>
<evidence type="ECO:0000313" key="1">
    <source>
        <dbReference type="EMBL" id="GAW91518.1"/>
    </source>
</evidence>
<dbReference type="AlphaFoldDB" id="A0A1Z5HQ04"/>
<dbReference type="EMBL" id="BDGJ01000018">
    <property type="protein sequence ID" value="GAW91518.1"/>
    <property type="molecule type" value="Genomic_DNA"/>
</dbReference>
<sequence length="45" mass="4851">SPPPSLPLPLLFPHGTDYPCPCPLSNSIYGVRNPIHQPAKGNIFP</sequence>
<proteinExistence type="predicted"/>
<feature type="non-terminal residue" evidence="1">
    <location>
        <position position="1"/>
    </location>
</feature>
<organism evidence="1 2">
    <name type="scientific">Calderihabitans maritimus</name>
    <dbReference type="NCBI Taxonomy" id="1246530"/>
    <lineage>
        <taxon>Bacteria</taxon>
        <taxon>Bacillati</taxon>
        <taxon>Bacillota</taxon>
        <taxon>Clostridia</taxon>
        <taxon>Neomoorellales</taxon>
        <taxon>Calderihabitantaceae</taxon>
        <taxon>Calderihabitans</taxon>
    </lineage>
</organism>
<evidence type="ECO:0000313" key="2">
    <source>
        <dbReference type="Proteomes" id="UP000197032"/>
    </source>
</evidence>
<accession>A0A1Z5HQ04</accession>
<gene>
    <name evidence="1" type="ORF">KKC1_06790</name>
</gene>
<name>A0A1Z5HQ04_9FIRM</name>
<reference evidence="2" key="1">
    <citation type="journal article" date="2017" name="Appl. Environ. Microbiol.">
        <title>Genomic analysis of Calderihabitans maritimus KKC1, a thermophilic hydrogenogenic carboxydotrophic bacterium isolated from marine sediment.</title>
        <authorList>
            <person name="Omae K."/>
            <person name="Yoneda Y."/>
            <person name="Fukuyama Y."/>
            <person name="Yoshida T."/>
            <person name="Sako Y."/>
        </authorList>
    </citation>
    <scope>NUCLEOTIDE SEQUENCE [LARGE SCALE GENOMIC DNA]</scope>
    <source>
        <strain evidence="2">KKC1</strain>
    </source>
</reference>
<dbReference type="Proteomes" id="UP000197032">
    <property type="component" value="Unassembled WGS sequence"/>
</dbReference>
<comment type="caution">
    <text evidence="1">The sequence shown here is derived from an EMBL/GenBank/DDBJ whole genome shotgun (WGS) entry which is preliminary data.</text>
</comment>
<protein>
    <submittedName>
        <fullName evidence="1">Uncharacterized protein</fullName>
    </submittedName>
</protein>